<dbReference type="AlphaFoldDB" id="A0AAD7D3P2"/>
<evidence type="ECO:0000313" key="2">
    <source>
        <dbReference type="EMBL" id="KAJ7677445.1"/>
    </source>
</evidence>
<feature type="compositionally biased region" description="Low complexity" evidence="1">
    <location>
        <begin position="126"/>
        <end position="137"/>
    </location>
</feature>
<organism evidence="2 3">
    <name type="scientific">Mycena rosella</name>
    <name type="common">Pink bonnet</name>
    <name type="synonym">Agaricus rosellus</name>
    <dbReference type="NCBI Taxonomy" id="1033263"/>
    <lineage>
        <taxon>Eukaryota</taxon>
        <taxon>Fungi</taxon>
        <taxon>Dikarya</taxon>
        <taxon>Basidiomycota</taxon>
        <taxon>Agaricomycotina</taxon>
        <taxon>Agaricomycetes</taxon>
        <taxon>Agaricomycetidae</taxon>
        <taxon>Agaricales</taxon>
        <taxon>Marasmiineae</taxon>
        <taxon>Mycenaceae</taxon>
        <taxon>Mycena</taxon>
    </lineage>
</organism>
<sequence length="137" mass="15180">MQQYAVAVQEAQPADRSANHNSNLLKTYWMDGTQGPLRRPGNPQMGAHSCSRNAERLRRKLRIIPSSEAQNVPASYSSSCTESKIKAEVKSSGHEDHLAARGMPLRPVDEKYSSALTPSCCEDNRSTSTNRSFRSRS</sequence>
<evidence type="ECO:0000256" key="1">
    <source>
        <dbReference type="SAM" id="MobiDB-lite"/>
    </source>
</evidence>
<feature type="region of interest" description="Disordered" evidence="1">
    <location>
        <begin position="87"/>
        <end position="137"/>
    </location>
</feature>
<dbReference type="Proteomes" id="UP001221757">
    <property type="component" value="Unassembled WGS sequence"/>
</dbReference>
<accession>A0AAD7D3P2</accession>
<name>A0AAD7D3P2_MYCRO</name>
<feature type="compositionally biased region" description="Basic and acidic residues" evidence="1">
    <location>
        <begin position="87"/>
        <end position="99"/>
    </location>
</feature>
<evidence type="ECO:0000313" key="3">
    <source>
        <dbReference type="Proteomes" id="UP001221757"/>
    </source>
</evidence>
<reference evidence="2" key="1">
    <citation type="submission" date="2023-03" db="EMBL/GenBank/DDBJ databases">
        <title>Massive genome expansion in bonnet fungi (Mycena s.s.) driven by repeated elements and novel gene families across ecological guilds.</title>
        <authorList>
            <consortium name="Lawrence Berkeley National Laboratory"/>
            <person name="Harder C.B."/>
            <person name="Miyauchi S."/>
            <person name="Viragh M."/>
            <person name="Kuo A."/>
            <person name="Thoen E."/>
            <person name="Andreopoulos B."/>
            <person name="Lu D."/>
            <person name="Skrede I."/>
            <person name="Drula E."/>
            <person name="Henrissat B."/>
            <person name="Morin E."/>
            <person name="Kohler A."/>
            <person name="Barry K."/>
            <person name="LaButti K."/>
            <person name="Morin E."/>
            <person name="Salamov A."/>
            <person name="Lipzen A."/>
            <person name="Mereny Z."/>
            <person name="Hegedus B."/>
            <person name="Baldrian P."/>
            <person name="Stursova M."/>
            <person name="Weitz H."/>
            <person name="Taylor A."/>
            <person name="Grigoriev I.V."/>
            <person name="Nagy L.G."/>
            <person name="Martin F."/>
            <person name="Kauserud H."/>
        </authorList>
    </citation>
    <scope>NUCLEOTIDE SEQUENCE</scope>
    <source>
        <strain evidence="2">CBHHK067</strain>
    </source>
</reference>
<feature type="region of interest" description="Disordered" evidence="1">
    <location>
        <begin position="30"/>
        <end position="50"/>
    </location>
</feature>
<dbReference type="EMBL" id="JARKIE010000138">
    <property type="protein sequence ID" value="KAJ7677445.1"/>
    <property type="molecule type" value="Genomic_DNA"/>
</dbReference>
<protein>
    <submittedName>
        <fullName evidence="2">Uncharacterized protein</fullName>
    </submittedName>
</protein>
<keyword evidence="3" id="KW-1185">Reference proteome</keyword>
<gene>
    <name evidence="2" type="ORF">B0H17DRAFT_113275</name>
</gene>
<proteinExistence type="predicted"/>
<comment type="caution">
    <text evidence="2">The sequence shown here is derived from an EMBL/GenBank/DDBJ whole genome shotgun (WGS) entry which is preliminary data.</text>
</comment>